<gene>
    <name evidence="1" type="ORF">E3N88_08034</name>
</gene>
<sequence>MEPFRGIILPNQTHLPLTDSEAAFEWNHSEANKHPLRQSAYAKRILQQSDISVDATEYRKIIICLRYLTHARPDLAYSVGYVSRYMQNPKLSHYQAVKYILRYVRGRMDLGIHYRRNGSNLLLGLVTVAERTAFRVTMIRTMEKEMLE</sequence>
<evidence type="ECO:0008006" key="3">
    <source>
        <dbReference type="Google" id="ProtNLM"/>
    </source>
</evidence>
<comment type="caution">
    <text evidence="1">The sequence shown here is derived from an EMBL/GenBank/DDBJ whole genome shotgun (WGS) entry which is preliminary data.</text>
</comment>
<name>A0A5N6PF36_9ASTR</name>
<organism evidence="1 2">
    <name type="scientific">Mikania micrantha</name>
    <name type="common">bitter vine</name>
    <dbReference type="NCBI Taxonomy" id="192012"/>
    <lineage>
        <taxon>Eukaryota</taxon>
        <taxon>Viridiplantae</taxon>
        <taxon>Streptophyta</taxon>
        <taxon>Embryophyta</taxon>
        <taxon>Tracheophyta</taxon>
        <taxon>Spermatophyta</taxon>
        <taxon>Magnoliopsida</taxon>
        <taxon>eudicotyledons</taxon>
        <taxon>Gunneridae</taxon>
        <taxon>Pentapetalae</taxon>
        <taxon>asterids</taxon>
        <taxon>campanulids</taxon>
        <taxon>Asterales</taxon>
        <taxon>Asteraceae</taxon>
        <taxon>Asteroideae</taxon>
        <taxon>Heliantheae alliance</taxon>
        <taxon>Eupatorieae</taxon>
        <taxon>Mikania</taxon>
    </lineage>
</organism>
<dbReference type="PANTHER" id="PTHR11439:SF515">
    <property type="entry name" value="GAG-POL POLYPROTEIN"/>
    <property type="match status" value="1"/>
</dbReference>
<evidence type="ECO:0000313" key="1">
    <source>
        <dbReference type="EMBL" id="KAD6453329.1"/>
    </source>
</evidence>
<dbReference type="OrthoDB" id="413760at2759"/>
<keyword evidence="2" id="KW-1185">Reference proteome</keyword>
<accession>A0A5N6PF36</accession>
<proteinExistence type="predicted"/>
<reference evidence="1 2" key="1">
    <citation type="submission" date="2019-05" db="EMBL/GenBank/DDBJ databases">
        <title>Mikania micrantha, genome provides insights into the molecular mechanism of rapid growth.</title>
        <authorList>
            <person name="Liu B."/>
        </authorList>
    </citation>
    <scope>NUCLEOTIDE SEQUENCE [LARGE SCALE GENOMIC DNA]</scope>
    <source>
        <strain evidence="1">NLD-2019</strain>
        <tissue evidence="1">Leaf</tissue>
    </source>
</reference>
<protein>
    <recommendedName>
        <fullName evidence="3">Reverse transcriptase Ty1/copia-type domain-containing protein</fullName>
    </recommendedName>
</protein>
<dbReference type="PANTHER" id="PTHR11439">
    <property type="entry name" value="GAG-POL-RELATED RETROTRANSPOSON"/>
    <property type="match status" value="1"/>
</dbReference>
<evidence type="ECO:0000313" key="2">
    <source>
        <dbReference type="Proteomes" id="UP000326396"/>
    </source>
</evidence>
<dbReference type="AlphaFoldDB" id="A0A5N6PF36"/>
<dbReference type="Proteomes" id="UP000326396">
    <property type="component" value="Linkage Group LG12"/>
</dbReference>
<dbReference type="EMBL" id="SZYD01000004">
    <property type="protein sequence ID" value="KAD6453329.1"/>
    <property type="molecule type" value="Genomic_DNA"/>
</dbReference>